<keyword evidence="6" id="KW-1185">Reference proteome</keyword>
<evidence type="ECO:0000256" key="3">
    <source>
        <dbReference type="SAM" id="Phobius"/>
    </source>
</evidence>
<feature type="transmembrane region" description="Helical" evidence="3">
    <location>
        <begin position="308"/>
        <end position="325"/>
    </location>
</feature>
<feature type="transmembrane region" description="Helical" evidence="3">
    <location>
        <begin position="376"/>
        <end position="398"/>
    </location>
</feature>
<feature type="domain" description="Serine aminopeptidase S33" evidence="4">
    <location>
        <begin position="98"/>
        <end position="200"/>
    </location>
</feature>
<dbReference type="PANTHER" id="PTHR22946:SF9">
    <property type="entry name" value="POLYKETIDE TRANSFERASE AF380"/>
    <property type="match status" value="1"/>
</dbReference>
<feature type="transmembrane region" description="Helical" evidence="3">
    <location>
        <begin position="532"/>
        <end position="553"/>
    </location>
</feature>
<feature type="transmembrane region" description="Helical" evidence="3">
    <location>
        <begin position="346"/>
        <end position="364"/>
    </location>
</feature>
<feature type="transmembrane region" description="Helical" evidence="3">
    <location>
        <begin position="445"/>
        <end position="463"/>
    </location>
</feature>
<gene>
    <name evidence="5" type="ORF">BLTE_01280</name>
</gene>
<evidence type="ECO:0000256" key="2">
    <source>
        <dbReference type="SAM" id="MobiDB-lite"/>
    </source>
</evidence>
<evidence type="ECO:0000313" key="6">
    <source>
        <dbReference type="Proteomes" id="UP000266934"/>
    </source>
</evidence>
<organism evidence="5 6">
    <name type="scientific">Blastochloris tepida</name>
    <dbReference type="NCBI Taxonomy" id="2233851"/>
    <lineage>
        <taxon>Bacteria</taxon>
        <taxon>Pseudomonadati</taxon>
        <taxon>Pseudomonadota</taxon>
        <taxon>Alphaproteobacteria</taxon>
        <taxon>Hyphomicrobiales</taxon>
        <taxon>Blastochloridaceae</taxon>
        <taxon>Blastochloris</taxon>
    </lineage>
</organism>
<evidence type="ECO:0000259" key="4">
    <source>
        <dbReference type="Pfam" id="PF12146"/>
    </source>
</evidence>
<dbReference type="EMBL" id="AP018907">
    <property type="protein sequence ID" value="BBF91443.1"/>
    <property type="molecule type" value="Genomic_DNA"/>
</dbReference>
<dbReference type="AlphaFoldDB" id="A0A348FVW0"/>
<sequence>MDTRQPGYANVGLDRGRKLAHSFGPMSSEASGHRPLTRSGEGPTPLARGLRLFVPTGAIIAIMFALWQLFAASSGLEIRRTQIGNTPVSVFRLPGGAPAPAVIIAHGFAGSQKLMEPFAVTLAQSGYVAVTFDFAGHGFNPNALAGGLVDRNARAQRLLPELDKVIAYAKSLPGVDGRVALLGHSMASDLVARDAKARTDIAATVTISLFSPEPDATGPRNLLVVVGAIEDPHLMKEAYRAVSVATGGPVEAGVTYGRFEDGTARRVAIAPGVEHIAVLFSATSLKEARDWLNAVFSRDQTGLIDARGWWFLLLFGGLLVLARPLTRLLPVVAQAPRGANLTWRPLLLVAVAPVILTPLILWASPVNTLPLLLGEYLYFHFAVYGLVTFATLRLVRWWKAIPAPPPASVSLWRFGLAFAAIAAYGLFAIGWPADHFVSSVAPIEPRVPLILAMAAGTAVYFVADEWLVRGLKPLRGAYALTKACFLVSLALAVALNPPRLFFLMIASPIMVAMFVVYGLISRWAFNRTNEPLAAALANAIIFAWAIATTFPIIG</sequence>
<keyword evidence="3" id="KW-1133">Transmembrane helix</keyword>
<proteinExistence type="predicted"/>
<feature type="region of interest" description="Disordered" evidence="2">
    <location>
        <begin position="22"/>
        <end position="43"/>
    </location>
</feature>
<dbReference type="Pfam" id="PF12146">
    <property type="entry name" value="Hydrolase_4"/>
    <property type="match status" value="1"/>
</dbReference>
<feature type="transmembrane region" description="Helical" evidence="3">
    <location>
        <begin position="501"/>
        <end position="520"/>
    </location>
</feature>
<protein>
    <submittedName>
        <fullName evidence="5">Alpha/beta hydrolase</fullName>
    </submittedName>
</protein>
<keyword evidence="3" id="KW-0472">Membrane</keyword>
<accession>A0A348FVW0</accession>
<dbReference type="GO" id="GO:0052689">
    <property type="term" value="F:carboxylic ester hydrolase activity"/>
    <property type="evidence" value="ECO:0007669"/>
    <property type="project" value="UniProtKB-ARBA"/>
</dbReference>
<dbReference type="SUPFAM" id="SSF53474">
    <property type="entry name" value="alpha/beta-Hydrolases"/>
    <property type="match status" value="1"/>
</dbReference>
<reference evidence="5 6" key="1">
    <citation type="submission" date="2018-08" db="EMBL/GenBank/DDBJ databases">
        <title>Complete genome sequencing of Blastochloris tepida GI.</title>
        <authorList>
            <person name="Tsukatani Y."/>
            <person name="Mori H."/>
        </authorList>
    </citation>
    <scope>NUCLEOTIDE SEQUENCE [LARGE SCALE GENOMIC DNA]</scope>
    <source>
        <strain evidence="5 6">GI</strain>
    </source>
</reference>
<feature type="transmembrane region" description="Helical" evidence="3">
    <location>
        <begin position="475"/>
        <end position="495"/>
    </location>
</feature>
<feature type="transmembrane region" description="Helical" evidence="3">
    <location>
        <begin position="410"/>
        <end position="433"/>
    </location>
</feature>
<dbReference type="Proteomes" id="UP000266934">
    <property type="component" value="Chromosome"/>
</dbReference>
<dbReference type="InterPro" id="IPR022742">
    <property type="entry name" value="Hydrolase_4"/>
</dbReference>
<dbReference type="InterPro" id="IPR029058">
    <property type="entry name" value="AB_hydrolase_fold"/>
</dbReference>
<name>A0A348FVW0_9HYPH</name>
<keyword evidence="3" id="KW-0812">Transmembrane</keyword>
<evidence type="ECO:0000313" key="5">
    <source>
        <dbReference type="EMBL" id="BBF91443.1"/>
    </source>
</evidence>
<keyword evidence="1 5" id="KW-0378">Hydrolase</keyword>
<dbReference type="KEGG" id="blag:BLTE_01280"/>
<evidence type="ECO:0000256" key="1">
    <source>
        <dbReference type="ARBA" id="ARBA00022801"/>
    </source>
</evidence>
<dbReference type="InterPro" id="IPR050261">
    <property type="entry name" value="FrsA_esterase"/>
</dbReference>
<dbReference type="PANTHER" id="PTHR22946">
    <property type="entry name" value="DIENELACTONE HYDROLASE DOMAIN-CONTAINING PROTEIN-RELATED"/>
    <property type="match status" value="1"/>
</dbReference>
<feature type="transmembrane region" description="Helical" evidence="3">
    <location>
        <begin position="52"/>
        <end position="70"/>
    </location>
</feature>
<dbReference type="Gene3D" id="3.40.50.1820">
    <property type="entry name" value="alpha/beta hydrolase"/>
    <property type="match status" value="1"/>
</dbReference>